<keyword evidence="1" id="KW-0812">Transmembrane</keyword>
<dbReference type="STRING" id="882086.SacxiDRAFT_2499"/>
<dbReference type="RefSeq" id="WP_006238869.1">
    <property type="nucleotide sequence ID" value="NZ_JH636049.1"/>
</dbReference>
<reference evidence="2 3" key="1">
    <citation type="submission" date="2012-01" db="EMBL/GenBank/DDBJ databases">
        <title>Improved High-Quality Draft sequence of Saccharomonospora xinjiangensis XJ-54.</title>
        <authorList>
            <consortium name="US DOE Joint Genome Institute"/>
            <person name="Lucas S."/>
            <person name="Han J."/>
            <person name="Lapidus A."/>
            <person name="Cheng J.-F."/>
            <person name="Goodwin L."/>
            <person name="Pitluck S."/>
            <person name="Peters L."/>
            <person name="Mikhailova N."/>
            <person name="Teshima H."/>
            <person name="Detter J.C."/>
            <person name="Han C."/>
            <person name="Tapia R."/>
            <person name="Land M."/>
            <person name="Hauser L."/>
            <person name="Kyrpides N."/>
            <person name="Ivanova N."/>
            <person name="Pagani I."/>
            <person name="Brambilla E.-M."/>
            <person name="Klenk H.-P."/>
            <person name="Woyke T."/>
        </authorList>
    </citation>
    <scope>NUCLEOTIDE SEQUENCE [LARGE SCALE GENOMIC DNA]</scope>
    <source>
        <strain evidence="2 3">XJ-54</strain>
    </source>
</reference>
<dbReference type="PANTHER" id="PTHR35007">
    <property type="entry name" value="INTEGRAL MEMBRANE PROTEIN-RELATED"/>
    <property type="match status" value="1"/>
</dbReference>
<evidence type="ECO:0000313" key="2">
    <source>
        <dbReference type="EMBL" id="EID54722.1"/>
    </source>
</evidence>
<dbReference type="EMBL" id="JH636049">
    <property type="protein sequence ID" value="EID54722.1"/>
    <property type="molecule type" value="Genomic_DNA"/>
</dbReference>
<feature type="transmembrane region" description="Helical" evidence="1">
    <location>
        <begin position="209"/>
        <end position="228"/>
    </location>
</feature>
<feature type="transmembrane region" description="Helical" evidence="1">
    <location>
        <begin position="46"/>
        <end position="79"/>
    </location>
</feature>
<proteinExistence type="predicted"/>
<sequence length="273" mass="27689">MLISGLSTAAVGLLVWPPGIAGQRLSVLTRNLGQKRLDVRRRDRRVVTAVAVLSAVVSSLLVGIPVTIACALLVAALALHRRSRARAQAVAADLDGLACALHGVAVELRAGTDPIAAVETVARESRPDLAARLRGFTVSVRLYGKPDAGSRLMPARGACSQIDRVLAQVAAAWSLAALHGVPLAGILEAVHRDVAASARSARQRDARLAGARAGGAVLAALPVAGVLLGEGMGAGPVSVLTGTSAGAVLFVIGSFLLLAGVAWTARLTSGALS</sequence>
<feature type="transmembrane region" description="Helical" evidence="1">
    <location>
        <begin position="240"/>
        <end position="263"/>
    </location>
</feature>
<dbReference type="HOGENOM" id="CLU_065779_1_0_11"/>
<accession>I0V3L9</accession>
<dbReference type="AlphaFoldDB" id="I0V3L9"/>
<keyword evidence="1" id="KW-1133">Transmembrane helix</keyword>
<dbReference type="Proteomes" id="UP000004691">
    <property type="component" value="Unassembled WGS sequence"/>
</dbReference>
<gene>
    <name evidence="2" type="ORF">SacxiDRAFT_2499</name>
</gene>
<dbReference type="eggNOG" id="COG4965">
    <property type="taxonomic scope" value="Bacteria"/>
</dbReference>
<protein>
    <submittedName>
        <fullName evidence="2">Flp pilus assembly protein TadB</fullName>
    </submittedName>
</protein>
<dbReference type="OrthoDB" id="3712305at2"/>
<keyword evidence="1" id="KW-0472">Membrane</keyword>
<evidence type="ECO:0000256" key="1">
    <source>
        <dbReference type="SAM" id="Phobius"/>
    </source>
</evidence>
<name>I0V3L9_9PSEU</name>
<keyword evidence="3" id="KW-1185">Reference proteome</keyword>
<evidence type="ECO:0000313" key="3">
    <source>
        <dbReference type="Proteomes" id="UP000004691"/>
    </source>
</evidence>
<organism evidence="2 3">
    <name type="scientific">Saccharomonospora xinjiangensis XJ-54</name>
    <dbReference type="NCBI Taxonomy" id="882086"/>
    <lineage>
        <taxon>Bacteria</taxon>
        <taxon>Bacillati</taxon>
        <taxon>Actinomycetota</taxon>
        <taxon>Actinomycetes</taxon>
        <taxon>Pseudonocardiales</taxon>
        <taxon>Pseudonocardiaceae</taxon>
        <taxon>Saccharomonospora</taxon>
    </lineage>
</organism>
<dbReference type="PANTHER" id="PTHR35007:SF4">
    <property type="entry name" value="CONSERVED TRANSMEMBRANE PROTEIN-RELATED"/>
    <property type="match status" value="1"/>
</dbReference>